<organism evidence="3 4">
    <name type="scientific">Protomyces lactucae-debilis</name>
    <dbReference type="NCBI Taxonomy" id="2754530"/>
    <lineage>
        <taxon>Eukaryota</taxon>
        <taxon>Fungi</taxon>
        <taxon>Dikarya</taxon>
        <taxon>Ascomycota</taxon>
        <taxon>Taphrinomycotina</taxon>
        <taxon>Taphrinomycetes</taxon>
        <taxon>Taphrinales</taxon>
        <taxon>Protomycetaceae</taxon>
        <taxon>Protomyces</taxon>
    </lineage>
</organism>
<accession>A0A1Y2F6M7</accession>
<reference evidence="3 4" key="1">
    <citation type="submission" date="2016-07" db="EMBL/GenBank/DDBJ databases">
        <title>Pervasive Adenine N6-methylation of Active Genes in Fungi.</title>
        <authorList>
            <consortium name="DOE Joint Genome Institute"/>
            <person name="Mondo S.J."/>
            <person name="Dannebaum R.O."/>
            <person name="Kuo R.C."/>
            <person name="Labutti K."/>
            <person name="Haridas S."/>
            <person name="Kuo A."/>
            <person name="Salamov A."/>
            <person name="Ahrendt S.R."/>
            <person name="Lipzen A."/>
            <person name="Sullivan W."/>
            <person name="Andreopoulos W.B."/>
            <person name="Clum A."/>
            <person name="Lindquist E."/>
            <person name="Daum C."/>
            <person name="Ramamoorthy G.K."/>
            <person name="Gryganskyi A."/>
            <person name="Culley D."/>
            <person name="Magnuson J.K."/>
            <person name="James T.Y."/>
            <person name="O'Malley M.A."/>
            <person name="Stajich J.E."/>
            <person name="Spatafora J.W."/>
            <person name="Visel A."/>
            <person name="Grigoriev I.V."/>
        </authorList>
    </citation>
    <scope>NUCLEOTIDE SEQUENCE [LARGE SCALE GENOMIC DNA]</scope>
    <source>
        <strain evidence="3 4">12-1054</strain>
    </source>
</reference>
<dbReference type="RefSeq" id="XP_040723466.1">
    <property type="nucleotide sequence ID" value="XM_040870669.1"/>
</dbReference>
<evidence type="ECO:0000256" key="2">
    <source>
        <dbReference type="SAM" id="SignalP"/>
    </source>
</evidence>
<feature type="region of interest" description="Disordered" evidence="1">
    <location>
        <begin position="67"/>
        <end position="106"/>
    </location>
</feature>
<gene>
    <name evidence="3" type="ORF">BCR37DRAFT_388771</name>
</gene>
<evidence type="ECO:0000256" key="1">
    <source>
        <dbReference type="SAM" id="MobiDB-lite"/>
    </source>
</evidence>
<comment type="caution">
    <text evidence="3">The sequence shown here is derived from an EMBL/GenBank/DDBJ whole genome shotgun (WGS) entry which is preliminary data.</text>
</comment>
<keyword evidence="4" id="KW-1185">Reference proteome</keyword>
<feature type="compositionally biased region" description="Polar residues" evidence="1">
    <location>
        <begin position="68"/>
        <end position="77"/>
    </location>
</feature>
<dbReference type="AlphaFoldDB" id="A0A1Y2F6M7"/>
<feature type="compositionally biased region" description="Polar residues" evidence="1">
    <location>
        <begin position="87"/>
        <end position="106"/>
    </location>
</feature>
<name>A0A1Y2F6M7_PROLT</name>
<dbReference type="EMBL" id="MCFI01000017">
    <property type="protein sequence ID" value="ORY78585.1"/>
    <property type="molecule type" value="Genomic_DNA"/>
</dbReference>
<dbReference type="GeneID" id="63787268"/>
<protein>
    <submittedName>
        <fullName evidence="3">Uncharacterized protein</fullName>
    </submittedName>
</protein>
<feature type="signal peptide" evidence="2">
    <location>
        <begin position="1"/>
        <end position="29"/>
    </location>
</feature>
<keyword evidence="2" id="KW-0732">Signal</keyword>
<dbReference type="PROSITE" id="PS51257">
    <property type="entry name" value="PROKAR_LIPOPROTEIN"/>
    <property type="match status" value="1"/>
</dbReference>
<sequence length="284" mass="31753">MATMRSAHFGILSILSCLMLGTFFNAVHSSPPAAVANSQNGDHPLQVLLCKTVDFKLRTIIYADGVRDSSSSTQTNPGPYKDVLDGSASSSNSPLNTDSAESGPLNPTSCKAACKKAVQRHRDLLAIMPDRCQVVITDEISPAYTRPGYQPSTYDWAYIRIRWEDLSVITSCLAPGVIDALAFDTEGTHQEKTRRRFCTEPDFTDHHQCMCRTDLRVRRLLPEAFQDPDYGLFRKDGKGPCREDNVISRLVHNGWQPYGHQFVEWKPCLQKDDADWVPTEKGIM</sequence>
<dbReference type="Proteomes" id="UP000193685">
    <property type="component" value="Unassembled WGS sequence"/>
</dbReference>
<feature type="chain" id="PRO_5012621249" evidence="2">
    <location>
        <begin position="30"/>
        <end position="284"/>
    </location>
</feature>
<proteinExistence type="predicted"/>
<evidence type="ECO:0000313" key="4">
    <source>
        <dbReference type="Proteomes" id="UP000193685"/>
    </source>
</evidence>
<evidence type="ECO:0000313" key="3">
    <source>
        <dbReference type="EMBL" id="ORY78585.1"/>
    </source>
</evidence>